<proteinExistence type="predicted"/>
<evidence type="ECO:0000256" key="1">
    <source>
        <dbReference type="SAM" id="MobiDB-lite"/>
    </source>
</evidence>
<name>A0A2I0KL69_PUNGR</name>
<feature type="region of interest" description="Disordered" evidence="1">
    <location>
        <begin position="126"/>
        <end position="149"/>
    </location>
</feature>
<feature type="region of interest" description="Disordered" evidence="1">
    <location>
        <begin position="18"/>
        <end position="58"/>
    </location>
</feature>
<evidence type="ECO:0000313" key="2">
    <source>
        <dbReference type="EMBL" id="PKI68963.1"/>
    </source>
</evidence>
<dbReference type="Proteomes" id="UP000233551">
    <property type="component" value="Unassembled WGS sequence"/>
</dbReference>
<protein>
    <submittedName>
        <fullName evidence="2">Uncharacterized protein</fullName>
    </submittedName>
</protein>
<dbReference type="EMBL" id="PGOL01000531">
    <property type="protein sequence ID" value="PKI68963.1"/>
    <property type="molecule type" value="Genomic_DNA"/>
</dbReference>
<accession>A0A2I0KL69</accession>
<gene>
    <name evidence="2" type="ORF">CRG98_010643</name>
</gene>
<organism evidence="2 3">
    <name type="scientific">Punica granatum</name>
    <name type="common">Pomegranate</name>
    <dbReference type="NCBI Taxonomy" id="22663"/>
    <lineage>
        <taxon>Eukaryota</taxon>
        <taxon>Viridiplantae</taxon>
        <taxon>Streptophyta</taxon>
        <taxon>Embryophyta</taxon>
        <taxon>Tracheophyta</taxon>
        <taxon>Spermatophyta</taxon>
        <taxon>Magnoliopsida</taxon>
        <taxon>eudicotyledons</taxon>
        <taxon>Gunneridae</taxon>
        <taxon>Pentapetalae</taxon>
        <taxon>rosids</taxon>
        <taxon>malvids</taxon>
        <taxon>Myrtales</taxon>
        <taxon>Lythraceae</taxon>
        <taxon>Punica</taxon>
    </lineage>
</organism>
<dbReference type="AlphaFoldDB" id="A0A2I0KL69"/>
<reference evidence="2 3" key="1">
    <citation type="submission" date="2017-11" db="EMBL/GenBank/DDBJ databases">
        <title>De-novo sequencing of pomegranate (Punica granatum L.) genome.</title>
        <authorList>
            <person name="Akparov Z."/>
            <person name="Amiraslanov A."/>
            <person name="Hajiyeva S."/>
            <person name="Abbasov M."/>
            <person name="Kaur K."/>
            <person name="Hamwieh A."/>
            <person name="Solovyev V."/>
            <person name="Salamov A."/>
            <person name="Braich B."/>
            <person name="Kosarev P."/>
            <person name="Mahmoud A."/>
            <person name="Hajiyev E."/>
            <person name="Babayeva S."/>
            <person name="Izzatullayeva V."/>
            <person name="Mammadov A."/>
            <person name="Mammadov A."/>
            <person name="Sharifova S."/>
            <person name="Ojaghi J."/>
            <person name="Eynullazada K."/>
            <person name="Bayramov B."/>
            <person name="Abdulazimova A."/>
            <person name="Shahmuradov I."/>
        </authorList>
    </citation>
    <scope>NUCLEOTIDE SEQUENCE [LARGE SCALE GENOMIC DNA]</scope>
    <source>
        <strain evidence="3">cv. AG2017</strain>
        <tissue evidence="2">Leaf</tissue>
    </source>
</reference>
<comment type="caution">
    <text evidence="2">The sequence shown here is derived from an EMBL/GenBank/DDBJ whole genome shotgun (WGS) entry which is preliminary data.</text>
</comment>
<keyword evidence="3" id="KW-1185">Reference proteome</keyword>
<evidence type="ECO:0000313" key="3">
    <source>
        <dbReference type="Proteomes" id="UP000233551"/>
    </source>
</evidence>
<feature type="compositionally biased region" description="Polar residues" evidence="1">
    <location>
        <begin position="27"/>
        <end position="51"/>
    </location>
</feature>
<sequence>MWVTTIGATPLSHMITSKDGRRELTRSSRGGYSTDPGSFSATHDTRSTAPNSRKHTTNKFKHPLSASIVAGVFKQTPSVLRSALATSPATDSTASSTFDDHARIATLEGTFIELAASMIELMAPLRGPNRASSSSTPPPGQGPMVDPNPWAPIQTRMWLSSGPHARFWITRLGSVHFPGDA</sequence>